<accession>A0ABS2BJK0</accession>
<feature type="compositionally biased region" description="Low complexity" evidence="2">
    <location>
        <begin position="187"/>
        <end position="199"/>
    </location>
</feature>
<dbReference type="SUPFAM" id="SSF48657">
    <property type="entry name" value="FinO-like"/>
    <property type="match status" value="1"/>
</dbReference>
<evidence type="ECO:0000313" key="4">
    <source>
        <dbReference type="EMBL" id="MBM3115009.1"/>
    </source>
</evidence>
<feature type="domain" description="ProQ/FinO" evidence="3">
    <location>
        <begin position="9"/>
        <end position="122"/>
    </location>
</feature>
<evidence type="ECO:0000313" key="5">
    <source>
        <dbReference type="Proteomes" id="UP000809431"/>
    </source>
</evidence>
<comment type="caution">
    <text evidence="4">The sequence shown here is derived from an EMBL/GenBank/DDBJ whole genome shotgun (WGS) entry which is preliminary data.</text>
</comment>
<sequence>MTEPLNRKQKMAEERKVAFAMLAEHWPAVFDLKQSKPLALDTRDRLKAECETKGLDADKVARAVFLWVRRPAYQAAMAAGGQRYALDGTPTGEMTAEQQAHAAAASAAIQARIKAANEARIAAVRETRRAEQEARREERAKQAPRPRPTGPKPDAKGKPAGKSTRPAQSRNAKPQAPKQDKPLPDSAMANALAAALGRK</sequence>
<dbReference type="Pfam" id="PF04352">
    <property type="entry name" value="ProQ"/>
    <property type="match status" value="1"/>
</dbReference>
<keyword evidence="5" id="KW-1185">Reference proteome</keyword>
<gene>
    <name evidence="4" type="ORF">JMJ54_04130</name>
</gene>
<reference evidence="4 5" key="1">
    <citation type="submission" date="2021-01" db="EMBL/GenBank/DDBJ databases">
        <title>Draft Genome Sequence and Polyhydroxyalkanoate Biosynthetic Potential of Jeongeupia naejangsanensis Type Strain DSM 24253.</title>
        <authorList>
            <person name="Turrini P."/>
            <person name="Artuso I."/>
            <person name="Lugli G.A."/>
            <person name="Frangipani E."/>
            <person name="Ventura M."/>
            <person name="Visca P."/>
        </authorList>
    </citation>
    <scope>NUCLEOTIDE SEQUENCE [LARGE SCALE GENOMIC DNA]</scope>
    <source>
        <strain evidence="4 5">DSM 24253</strain>
    </source>
</reference>
<name>A0ABS2BJK0_9NEIS</name>
<dbReference type="InterPro" id="IPR016103">
    <property type="entry name" value="ProQ/FinO"/>
</dbReference>
<dbReference type="RefSeq" id="WP_203536662.1">
    <property type="nucleotide sequence ID" value="NZ_JAESND010000001.1"/>
</dbReference>
<proteinExistence type="predicted"/>
<dbReference type="EMBL" id="JAESND010000001">
    <property type="protein sequence ID" value="MBM3115009.1"/>
    <property type="molecule type" value="Genomic_DNA"/>
</dbReference>
<dbReference type="Proteomes" id="UP000809431">
    <property type="component" value="Unassembled WGS sequence"/>
</dbReference>
<feature type="region of interest" description="Disordered" evidence="2">
    <location>
        <begin position="124"/>
        <end position="199"/>
    </location>
</feature>
<evidence type="ECO:0000256" key="1">
    <source>
        <dbReference type="ARBA" id="ARBA00022884"/>
    </source>
</evidence>
<evidence type="ECO:0000256" key="2">
    <source>
        <dbReference type="SAM" id="MobiDB-lite"/>
    </source>
</evidence>
<keyword evidence="1" id="KW-0694">RNA-binding</keyword>
<organism evidence="4 5">
    <name type="scientific">Jeongeupia naejangsanensis</name>
    <dbReference type="NCBI Taxonomy" id="613195"/>
    <lineage>
        <taxon>Bacteria</taxon>
        <taxon>Pseudomonadati</taxon>
        <taxon>Pseudomonadota</taxon>
        <taxon>Betaproteobacteria</taxon>
        <taxon>Neisseriales</taxon>
        <taxon>Chitinibacteraceae</taxon>
        <taxon>Jeongeupia</taxon>
    </lineage>
</organism>
<evidence type="ECO:0000259" key="3">
    <source>
        <dbReference type="SMART" id="SM00945"/>
    </source>
</evidence>
<protein>
    <recommendedName>
        <fullName evidence="3">ProQ/FinO domain-containing protein</fullName>
    </recommendedName>
</protein>
<feature type="compositionally biased region" description="Basic and acidic residues" evidence="2">
    <location>
        <begin position="124"/>
        <end position="141"/>
    </location>
</feature>
<dbReference type="Gene3D" id="1.10.1710.10">
    <property type="entry name" value="ProQ/FinO domain"/>
    <property type="match status" value="1"/>
</dbReference>
<dbReference type="SMART" id="SM00945">
    <property type="entry name" value="ProQ"/>
    <property type="match status" value="1"/>
</dbReference>
<dbReference type="InterPro" id="IPR036442">
    <property type="entry name" value="ProQ/FinO_sf"/>
</dbReference>